<dbReference type="Proteomes" id="UP000696280">
    <property type="component" value="Unassembled WGS sequence"/>
</dbReference>
<keyword evidence="2" id="KW-0507">mRNA processing</keyword>
<dbReference type="InterPro" id="IPR001680">
    <property type="entry name" value="WD40_rpt"/>
</dbReference>
<dbReference type="PROSITE" id="PS50082">
    <property type="entry name" value="WD_REPEATS_2"/>
    <property type="match status" value="4"/>
</dbReference>
<evidence type="ECO:0000313" key="9">
    <source>
        <dbReference type="Proteomes" id="UP000696280"/>
    </source>
</evidence>
<comment type="caution">
    <text evidence="8">The sequence shown here is derived from an EMBL/GenBank/DDBJ whole genome shotgun (WGS) entry which is preliminary data.</text>
</comment>
<feature type="repeat" description="WD" evidence="7">
    <location>
        <begin position="62"/>
        <end position="103"/>
    </location>
</feature>
<reference evidence="8" key="1">
    <citation type="submission" date="2021-07" db="EMBL/GenBank/DDBJ databases">
        <authorList>
            <person name="Durling M."/>
        </authorList>
    </citation>
    <scope>NUCLEOTIDE SEQUENCE</scope>
</reference>
<dbReference type="GO" id="GO:0032797">
    <property type="term" value="C:SMN complex"/>
    <property type="evidence" value="ECO:0007669"/>
    <property type="project" value="TreeGrafter"/>
</dbReference>
<dbReference type="InterPro" id="IPR015943">
    <property type="entry name" value="WD40/YVTN_repeat-like_dom_sf"/>
</dbReference>
<keyword evidence="1 7" id="KW-0853">WD repeat</keyword>
<keyword evidence="4" id="KW-0508">mRNA splicing</keyword>
<evidence type="ECO:0000313" key="8">
    <source>
        <dbReference type="EMBL" id="CAG8955773.1"/>
    </source>
</evidence>
<evidence type="ECO:0000256" key="1">
    <source>
        <dbReference type="ARBA" id="ARBA00022574"/>
    </source>
</evidence>
<name>A0A9N9KZW1_9HELO</name>
<keyword evidence="3" id="KW-0677">Repeat</keyword>
<dbReference type="PANTHER" id="PTHR19877:SF13">
    <property type="entry name" value="SERINE-THREONINE KINASE RECEPTOR-ASSOCIATED PROTEIN"/>
    <property type="match status" value="1"/>
</dbReference>
<gene>
    <name evidence="8" type="ORF">HYFRA_00011642</name>
</gene>
<evidence type="ECO:0000256" key="6">
    <source>
        <dbReference type="ARBA" id="ARBA00040390"/>
    </source>
</evidence>
<dbReference type="EMBL" id="CAJVRL010000066">
    <property type="protein sequence ID" value="CAG8955773.1"/>
    <property type="molecule type" value="Genomic_DNA"/>
</dbReference>
<protein>
    <recommendedName>
        <fullName evidence="6">Serine-threonine kinase receptor-associated protein</fullName>
    </recommendedName>
</protein>
<evidence type="ECO:0000256" key="5">
    <source>
        <dbReference type="ARBA" id="ARBA00038394"/>
    </source>
</evidence>
<keyword evidence="9" id="KW-1185">Reference proteome</keyword>
<dbReference type="SMART" id="SM00320">
    <property type="entry name" value="WD40"/>
    <property type="match status" value="6"/>
</dbReference>
<evidence type="ECO:0000256" key="3">
    <source>
        <dbReference type="ARBA" id="ARBA00022737"/>
    </source>
</evidence>
<dbReference type="PROSITE" id="PS00678">
    <property type="entry name" value="WD_REPEATS_1"/>
    <property type="match status" value="1"/>
</dbReference>
<dbReference type="InterPro" id="IPR036322">
    <property type="entry name" value="WD40_repeat_dom_sf"/>
</dbReference>
<dbReference type="GO" id="GO:0000387">
    <property type="term" value="P:spliceosomal snRNP assembly"/>
    <property type="evidence" value="ECO:0007669"/>
    <property type="project" value="TreeGrafter"/>
</dbReference>
<dbReference type="PANTHER" id="PTHR19877">
    <property type="entry name" value="EUKARYOTIC TRANSLATION INITIATION FACTOR 3 SUBUNIT I"/>
    <property type="match status" value="1"/>
</dbReference>
<dbReference type="GO" id="GO:0003723">
    <property type="term" value="F:RNA binding"/>
    <property type="evidence" value="ECO:0007669"/>
    <property type="project" value="TreeGrafter"/>
</dbReference>
<proteinExistence type="inferred from homology"/>
<feature type="repeat" description="WD" evidence="7">
    <location>
        <begin position="317"/>
        <end position="349"/>
    </location>
</feature>
<dbReference type="Pfam" id="PF00400">
    <property type="entry name" value="WD40"/>
    <property type="match status" value="4"/>
</dbReference>
<dbReference type="SUPFAM" id="SSF50978">
    <property type="entry name" value="WD40 repeat-like"/>
    <property type="match status" value="1"/>
</dbReference>
<dbReference type="PRINTS" id="PR00320">
    <property type="entry name" value="GPROTEINBRPT"/>
</dbReference>
<dbReference type="AlphaFoldDB" id="A0A9N9KZW1"/>
<dbReference type="InterPro" id="IPR019775">
    <property type="entry name" value="WD40_repeat_CS"/>
</dbReference>
<dbReference type="PROSITE" id="PS50294">
    <property type="entry name" value="WD_REPEATS_REGION"/>
    <property type="match status" value="3"/>
</dbReference>
<evidence type="ECO:0000256" key="2">
    <source>
        <dbReference type="ARBA" id="ARBA00022664"/>
    </source>
</evidence>
<organism evidence="8 9">
    <name type="scientific">Hymenoscyphus fraxineus</name>
    <dbReference type="NCBI Taxonomy" id="746836"/>
    <lineage>
        <taxon>Eukaryota</taxon>
        <taxon>Fungi</taxon>
        <taxon>Dikarya</taxon>
        <taxon>Ascomycota</taxon>
        <taxon>Pezizomycotina</taxon>
        <taxon>Leotiomycetes</taxon>
        <taxon>Helotiales</taxon>
        <taxon>Helotiaceae</taxon>
        <taxon>Hymenoscyphus</taxon>
    </lineage>
</organism>
<accession>A0A9N9KZW1</accession>
<dbReference type="Gene3D" id="2.130.10.10">
    <property type="entry name" value="YVTN repeat-like/Quinoprotein amine dehydrogenase"/>
    <property type="match status" value="3"/>
</dbReference>
<feature type="repeat" description="WD" evidence="7">
    <location>
        <begin position="185"/>
        <end position="223"/>
    </location>
</feature>
<feature type="repeat" description="WD" evidence="7">
    <location>
        <begin position="103"/>
        <end position="145"/>
    </location>
</feature>
<evidence type="ECO:0000256" key="4">
    <source>
        <dbReference type="ARBA" id="ARBA00023187"/>
    </source>
</evidence>
<evidence type="ECO:0000256" key="7">
    <source>
        <dbReference type="PROSITE-ProRule" id="PRU00221"/>
    </source>
</evidence>
<dbReference type="InterPro" id="IPR020472">
    <property type="entry name" value="WD40_PAC1"/>
</dbReference>
<dbReference type="OrthoDB" id="408728at2759"/>
<comment type="similarity">
    <text evidence="5">Belongs to the WD repeat STRAP family.</text>
</comment>
<sequence>MGGPEISKQFVPLTCHGHSRPVTHLNFSGFVDGEEDYYLISACKDNNPMLRDGVTGDWIGTFFGHKGAVYQARLSPDAATAATASADFTAKVWDTHSGEVLCTLQHNHIVRAIAFPPDKGDLLATGGMEKKLRLFDLSKHAAILPPNTTSTPKKMVVNPEGKTNGALDRSLIGAEEGFEIGPGVHKGTIKAIVWSKDPNILVTAADDKVIRWWDLRTQSVVQEKTVQGDIGSCEFTNYQPQPTDIGGGYPVLVIAAGKTVYFYGGPDSRNLIKSVDLPYEVASAALHPTQRKFVTGGIKDTWAKVYNYDTEQELDVHKGHHGPIWSISFSPDGSLYATGSEDGTIKMWKNCTGPYGLWKADRE</sequence>